<dbReference type="RefSeq" id="WP_176253978.1">
    <property type="nucleotide sequence ID" value="NZ_BAABXL010000001.1"/>
</dbReference>
<dbReference type="Proteomes" id="UP001600894">
    <property type="component" value="Unassembled WGS sequence"/>
</dbReference>
<comment type="caution">
    <text evidence="1">The sequence shown here is derived from an EMBL/GenBank/DDBJ whole genome shotgun (WGS) entry which is preliminary data.</text>
</comment>
<dbReference type="PANTHER" id="PTHR19288:SF25">
    <property type="entry name" value="PHOSPHATIDYLGLYCEROPHOSPHATASE GEP4, MITOCHONDRIAL"/>
    <property type="match status" value="1"/>
</dbReference>
<dbReference type="NCBIfam" id="TIGR01549">
    <property type="entry name" value="HAD-SF-IA-v1"/>
    <property type="match status" value="1"/>
</dbReference>
<evidence type="ECO:0000313" key="2">
    <source>
        <dbReference type="Proteomes" id="UP001600894"/>
    </source>
</evidence>
<dbReference type="NCBIfam" id="TIGR01662">
    <property type="entry name" value="HAD-SF-IIIA"/>
    <property type="match status" value="1"/>
</dbReference>
<reference evidence="1 2" key="1">
    <citation type="submission" date="2024-04" db="EMBL/GenBank/DDBJ databases">
        <title>Defined microbial consortia suppress multidrug-resistant proinflammatory Enterobacteriaceae via ecological control.</title>
        <authorList>
            <person name="Furuichi M."/>
            <person name="Kawaguchi T."/>
            <person name="Pust M."/>
            <person name="Yasuma K."/>
            <person name="Plichta D."/>
            <person name="Hasegawa N."/>
            <person name="Ohya T."/>
            <person name="Bhattarai S."/>
            <person name="Sasajima S."/>
            <person name="Aoto Y."/>
            <person name="Tuganbaev T."/>
            <person name="Yaginuma M."/>
            <person name="Ueda M."/>
            <person name="Okahashi N."/>
            <person name="Amafuji K."/>
            <person name="Kiridooshi Y."/>
            <person name="Sugita K."/>
            <person name="Strazar M."/>
            <person name="Skelly A."/>
            <person name="Suda W."/>
            <person name="Hattori M."/>
            <person name="Nakamoto N."/>
            <person name="Caballero S."/>
            <person name="Norman J."/>
            <person name="Olle B."/>
            <person name="Tanoue T."/>
            <person name="Arita M."/>
            <person name="Bucci V."/>
            <person name="Atarashi K."/>
            <person name="Xavier R."/>
            <person name="Honda K."/>
        </authorList>
    </citation>
    <scope>NUCLEOTIDE SEQUENCE [LARGE SCALE GENOMIC DNA]</scope>
    <source>
        <strain evidence="2">f13</strain>
    </source>
</reference>
<dbReference type="EMBL" id="BAABXL010000001">
    <property type="protein sequence ID" value="GAA6269049.1"/>
    <property type="molecule type" value="Genomic_DNA"/>
</dbReference>
<dbReference type="PANTHER" id="PTHR19288">
    <property type="entry name" value="4-NITROPHENYLPHOSPHATASE-RELATED"/>
    <property type="match status" value="1"/>
</dbReference>
<dbReference type="InterPro" id="IPR006549">
    <property type="entry name" value="HAD-SF_hydro_IIIA"/>
</dbReference>
<gene>
    <name evidence="1" type="ORF">F130042H8_21090</name>
</gene>
<dbReference type="InterPro" id="IPR006439">
    <property type="entry name" value="HAD-SF_hydro_IA"/>
</dbReference>
<dbReference type="SUPFAM" id="SSF56784">
    <property type="entry name" value="HAD-like"/>
    <property type="match status" value="1"/>
</dbReference>
<dbReference type="NCBIfam" id="TIGR01668">
    <property type="entry name" value="YqeG_hyp_ppase"/>
    <property type="match status" value="1"/>
</dbReference>
<name>A0ABQ0AYD7_9FIRM</name>
<dbReference type="Gene3D" id="3.40.50.1000">
    <property type="entry name" value="HAD superfamily/HAD-like"/>
    <property type="match status" value="1"/>
</dbReference>
<organism evidence="1 2">
    <name type="scientific">Enterocloster alcoholdehydrogenati</name>
    <dbReference type="NCBI Taxonomy" id="2547410"/>
    <lineage>
        <taxon>Bacteria</taxon>
        <taxon>Bacillati</taxon>
        <taxon>Bacillota</taxon>
        <taxon>Clostridia</taxon>
        <taxon>Lachnospirales</taxon>
        <taxon>Lachnospiraceae</taxon>
        <taxon>Enterocloster</taxon>
    </lineage>
</organism>
<dbReference type="InterPro" id="IPR023214">
    <property type="entry name" value="HAD_sf"/>
</dbReference>
<dbReference type="Pfam" id="PF13242">
    <property type="entry name" value="Hydrolase_like"/>
    <property type="match status" value="1"/>
</dbReference>
<accession>A0ABQ0AYD7</accession>
<dbReference type="InterPro" id="IPR036412">
    <property type="entry name" value="HAD-like_sf"/>
</dbReference>
<sequence length="173" mass="19827">MLEIFYPGELWDSAYEIPFERWKDRGVKGVIFDIDNTLVPHGAAADERAEALFEQLRALGLKTCLLSNNKEARVKPFAEQVKSPYIYKGGKPAAKGYENAMAQMGTCRENTLFVGDQLFTDIYGANRAGLKSILVKPIDPKEEIQIVLKRYLERPLLYFYRKSRKKNLKNMDT</sequence>
<dbReference type="InterPro" id="IPR010021">
    <property type="entry name" value="PGPP1/Gep4"/>
</dbReference>
<keyword evidence="2" id="KW-1185">Reference proteome</keyword>
<evidence type="ECO:0000313" key="1">
    <source>
        <dbReference type="EMBL" id="GAA6269049.1"/>
    </source>
</evidence>
<protein>
    <submittedName>
        <fullName evidence="1">YqeG family HAD IIIA-type phosphatase</fullName>
    </submittedName>
</protein>
<proteinExistence type="predicted"/>